<dbReference type="AlphaFoldDB" id="A0A161T6P4"/>
<dbReference type="RefSeq" id="WP_144290969.1">
    <property type="nucleotide sequence ID" value="NZ_LJKE01000041.1"/>
</dbReference>
<dbReference type="Proteomes" id="UP000076482">
    <property type="component" value="Unassembled WGS sequence"/>
</dbReference>
<dbReference type="Pfam" id="PF02639">
    <property type="entry name" value="DUF188"/>
    <property type="match status" value="1"/>
</dbReference>
<protein>
    <submittedName>
        <fullName evidence="1">Uncharacterized protein</fullName>
    </submittedName>
</protein>
<comment type="caution">
    <text evidence="1">The sequence shown here is derived from an EMBL/GenBank/DDBJ whole genome shotgun (WGS) entry which is preliminary data.</text>
</comment>
<dbReference type="InterPro" id="IPR003791">
    <property type="entry name" value="UPF0178"/>
</dbReference>
<proteinExistence type="predicted"/>
<gene>
    <name evidence="1" type="ORF">B4088_2088</name>
</gene>
<evidence type="ECO:0000313" key="2">
    <source>
        <dbReference type="Proteomes" id="UP000076482"/>
    </source>
</evidence>
<evidence type="ECO:0000313" key="1">
    <source>
        <dbReference type="EMBL" id="KZD66877.1"/>
    </source>
</evidence>
<sequence>MVLASLLVKKSVYVLSPGGTFVTGEQMDTILYSRYVSAKLRRKGPAKSFDNVIDNTF</sequence>
<accession>A0A161T6P4</accession>
<organism evidence="1 2">
    <name type="scientific">Bacillus cereus</name>
    <dbReference type="NCBI Taxonomy" id="1396"/>
    <lineage>
        <taxon>Bacteria</taxon>
        <taxon>Bacillati</taxon>
        <taxon>Bacillota</taxon>
        <taxon>Bacilli</taxon>
        <taxon>Bacillales</taxon>
        <taxon>Bacillaceae</taxon>
        <taxon>Bacillus</taxon>
        <taxon>Bacillus cereus group</taxon>
    </lineage>
</organism>
<dbReference type="GeneID" id="92804145"/>
<name>A0A161T6P4_BACCE</name>
<dbReference type="EMBL" id="LJKE01000041">
    <property type="protein sequence ID" value="KZD66877.1"/>
    <property type="molecule type" value="Genomic_DNA"/>
</dbReference>
<reference evidence="1 2" key="1">
    <citation type="submission" date="2015-09" db="EMBL/GenBank/DDBJ databases">
        <title>Bacillus cereus food isolates.</title>
        <authorList>
            <person name="Boekhorst J."/>
        </authorList>
    </citation>
    <scope>NUCLEOTIDE SEQUENCE [LARGE SCALE GENOMIC DNA]</scope>
    <source>
        <strain evidence="1 2">B4088</strain>
    </source>
</reference>
<dbReference type="PATRIC" id="fig|1396.535.peg.3082"/>